<gene>
    <name evidence="5" type="primary">yqeZ</name>
    <name evidence="5" type="ORF">Abiwalacus_01170</name>
</gene>
<evidence type="ECO:0000313" key="6">
    <source>
        <dbReference type="Proteomes" id="UP001062263"/>
    </source>
</evidence>
<keyword evidence="6" id="KW-1185">Reference proteome</keyword>
<dbReference type="Pfam" id="PF25145">
    <property type="entry name" value="NfeD1b_N"/>
    <property type="match status" value="1"/>
</dbReference>
<dbReference type="PANTHER" id="PTHR33507">
    <property type="entry name" value="INNER MEMBRANE PROTEIN YBBJ"/>
    <property type="match status" value="1"/>
</dbReference>
<dbReference type="RefSeq" id="WP_215434995.1">
    <property type="nucleotide sequence ID" value="NZ_AP025943.1"/>
</dbReference>
<keyword evidence="1" id="KW-0472">Membrane</keyword>
<feature type="transmembrane region" description="Helical" evidence="1">
    <location>
        <begin position="299"/>
        <end position="316"/>
    </location>
</feature>
<feature type="transmembrane region" description="Helical" evidence="1">
    <location>
        <begin position="360"/>
        <end position="386"/>
    </location>
</feature>
<feature type="transmembrane region" description="Helical" evidence="1">
    <location>
        <begin position="242"/>
        <end position="262"/>
    </location>
</feature>
<evidence type="ECO:0000313" key="5">
    <source>
        <dbReference type="EMBL" id="BDL42543.1"/>
    </source>
</evidence>
<feature type="transmembrane region" description="Helical" evidence="1">
    <location>
        <begin position="269"/>
        <end position="287"/>
    </location>
</feature>
<feature type="domain" description="NfeD1b N-terminal" evidence="4">
    <location>
        <begin position="32"/>
        <end position="229"/>
    </location>
</feature>
<keyword evidence="2" id="KW-0732">Signal</keyword>
<dbReference type="SUPFAM" id="SSF52096">
    <property type="entry name" value="ClpP/crotonase"/>
    <property type="match status" value="1"/>
</dbReference>
<evidence type="ECO:0008006" key="7">
    <source>
        <dbReference type="Google" id="ProtNLM"/>
    </source>
</evidence>
<dbReference type="InterPro" id="IPR056738">
    <property type="entry name" value="NfeD1b_N"/>
</dbReference>
<feature type="domain" description="NfeD integral membrane" evidence="3">
    <location>
        <begin position="249"/>
        <end position="383"/>
    </location>
</feature>
<keyword evidence="1" id="KW-1133">Transmembrane helix</keyword>
<protein>
    <recommendedName>
        <fullName evidence="7">NfeD-like C-terminal domain-containing protein</fullName>
    </recommendedName>
</protein>
<name>A0ABM7ZCX9_9BACT</name>
<proteinExistence type="predicted"/>
<evidence type="ECO:0000256" key="1">
    <source>
        <dbReference type="SAM" id="Phobius"/>
    </source>
</evidence>
<dbReference type="InterPro" id="IPR052165">
    <property type="entry name" value="Membrane_assoc_protease"/>
</dbReference>
<dbReference type="PANTHER" id="PTHR33507:SF3">
    <property type="entry name" value="INNER MEMBRANE PROTEIN YBBJ"/>
    <property type="match status" value="1"/>
</dbReference>
<dbReference type="InterPro" id="IPR029045">
    <property type="entry name" value="ClpP/crotonase-like_dom_sf"/>
</dbReference>
<evidence type="ECO:0000256" key="2">
    <source>
        <dbReference type="SAM" id="SignalP"/>
    </source>
</evidence>
<dbReference type="CDD" id="cd07021">
    <property type="entry name" value="Clp_protease_NfeD_like"/>
    <property type="match status" value="1"/>
</dbReference>
<dbReference type="EMBL" id="AP025943">
    <property type="protein sequence ID" value="BDL42543.1"/>
    <property type="molecule type" value="Genomic_DNA"/>
</dbReference>
<feature type="signal peptide" evidence="2">
    <location>
        <begin position="1"/>
        <end position="24"/>
    </location>
</feature>
<organism evidence="5 6">
    <name type="scientific">Akkermansia biwaensis</name>
    <dbReference type="NCBI Taxonomy" id="2946555"/>
    <lineage>
        <taxon>Bacteria</taxon>
        <taxon>Pseudomonadati</taxon>
        <taxon>Verrucomicrobiota</taxon>
        <taxon>Verrucomicrobiia</taxon>
        <taxon>Verrucomicrobiales</taxon>
        <taxon>Akkermansiaceae</taxon>
        <taxon>Akkermansia</taxon>
    </lineage>
</organism>
<dbReference type="Gene3D" id="3.90.226.10">
    <property type="entry name" value="2-enoyl-CoA Hydratase, Chain A, domain 1"/>
    <property type="match status" value="1"/>
</dbReference>
<feature type="chain" id="PRO_5046255479" description="NfeD-like C-terminal domain-containing protein" evidence="2">
    <location>
        <begin position="25"/>
        <end position="478"/>
    </location>
</feature>
<dbReference type="Proteomes" id="UP001062263">
    <property type="component" value="Chromosome"/>
</dbReference>
<evidence type="ECO:0000259" key="3">
    <source>
        <dbReference type="Pfam" id="PF24961"/>
    </source>
</evidence>
<dbReference type="InterPro" id="IPR056739">
    <property type="entry name" value="NfeD_membrane"/>
</dbReference>
<dbReference type="Pfam" id="PF24961">
    <property type="entry name" value="NfeD_membrane"/>
    <property type="match status" value="1"/>
</dbReference>
<sequence length="478" mass="50976">MKHIHLLLLAFLALFAGAPFRAAAEESFRDKVVLIPVGEDALTSKQSFGFMNRILERAQKEQARAVVFEMNTPGGLAWETSEMMMKSIQPLTIPTYAYVNPKAMSAGALISAACDKIYMAPVSSIGAAGIITSSGEEMDPVMRKKAESAFWAFTRSVVTEKGYRPEVIKAMMIPSEEVQEFGPVKLEKGALLTLTGKEATTRLDDGKPLLAQGTATSVADLLAQEKVDAPVVTAVPTAFEKIGLWIAWASPLLILLGIGGIYMEFKTPGFGIGGIVAIAAFALFFFGNNIAGNLAGYETAALLVLGVILLCVEFFVIPGTFIAAIAGGICIFLALFGGMISSWEWDNVIRGGQWEDFNTVALVLGVPLLKLVLGLTGGAIVITILMKYLPDSVLMRRVTNATVSGGPAGEAVSITRVQVGDRGNAVTELKPNGKAMINGEICEVFSRQGILIKGTPVRVVDIRPFDLVVVRDESPAGE</sequence>
<dbReference type="Gene3D" id="2.40.50.140">
    <property type="entry name" value="Nucleic acid-binding proteins"/>
    <property type="match status" value="1"/>
</dbReference>
<evidence type="ECO:0000259" key="4">
    <source>
        <dbReference type="Pfam" id="PF25145"/>
    </source>
</evidence>
<dbReference type="InterPro" id="IPR012340">
    <property type="entry name" value="NA-bd_OB-fold"/>
</dbReference>
<accession>A0ABM7ZCX9</accession>
<feature type="transmembrane region" description="Helical" evidence="1">
    <location>
        <begin position="321"/>
        <end position="340"/>
    </location>
</feature>
<reference evidence="5" key="1">
    <citation type="submission" date="2022-06" db="EMBL/GenBank/DDBJ databases">
        <title>Akkermansia biwalacus sp. nov., an anaerobic mucin-degrading bacterium isolated from human intestine.</title>
        <authorList>
            <person name="Kobayashi Y."/>
            <person name="Inoue S."/>
            <person name="Kawahara T."/>
            <person name="Kohda N."/>
        </authorList>
    </citation>
    <scope>NUCLEOTIDE SEQUENCE</scope>
    <source>
        <strain evidence="5">WON2089</strain>
    </source>
</reference>
<keyword evidence="1" id="KW-0812">Transmembrane</keyword>